<evidence type="ECO:0000256" key="1">
    <source>
        <dbReference type="ARBA" id="ARBA00004651"/>
    </source>
</evidence>
<dbReference type="PANTHER" id="PTHR32309">
    <property type="entry name" value="TYROSINE-PROTEIN KINASE"/>
    <property type="match status" value="1"/>
</dbReference>
<keyword evidence="11" id="KW-1185">Reference proteome</keyword>
<feature type="compositionally biased region" description="Polar residues" evidence="7">
    <location>
        <begin position="236"/>
        <end position="252"/>
    </location>
</feature>
<sequence>MEIQRYWSVIRKRLWMIALIAIVGCLAAGWYTSRHSQPSYQAVVKLMVYQKTEPEAGATATPDAAAINSSIQLIKTYKQLILTPRILNRVAEMYPDLHTTAGELGAKLGVSSASETQLMTVAVTDGSYPRAAKMANAVASVFQEQVKELLNLSNVFVIDWADPSEARGGAAPSTAKNVAIALVLTLMIGGGLAFLLEHMDDSVKDERDVRERLNMPLLSDIPRIGRRELAERDGSPASSLKTRRSSNVTLDA</sequence>
<dbReference type="EMBL" id="SSOB01000051">
    <property type="protein sequence ID" value="THF73655.1"/>
    <property type="molecule type" value="Genomic_DNA"/>
</dbReference>
<keyword evidence="5 8" id="KW-1133">Transmembrane helix</keyword>
<accession>A0A4S4BGR0</accession>
<keyword evidence="3" id="KW-1003">Cell membrane</keyword>
<evidence type="ECO:0000256" key="3">
    <source>
        <dbReference type="ARBA" id="ARBA00022475"/>
    </source>
</evidence>
<feature type="domain" description="Polysaccharide chain length determinant N-terminal" evidence="9">
    <location>
        <begin position="2"/>
        <end position="91"/>
    </location>
</feature>
<feature type="transmembrane region" description="Helical" evidence="8">
    <location>
        <begin position="14"/>
        <end position="31"/>
    </location>
</feature>
<evidence type="ECO:0000256" key="4">
    <source>
        <dbReference type="ARBA" id="ARBA00022692"/>
    </source>
</evidence>
<dbReference type="GO" id="GO:0005886">
    <property type="term" value="C:plasma membrane"/>
    <property type="evidence" value="ECO:0007669"/>
    <property type="project" value="UniProtKB-SubCell"/>
</dbReference>
<comment type="caution">
    <text evidence="10">The sequence shown here is derived from an EMBL/GenBank/DDBJ whole genome shotgun (WGS) entry which is preliminary data.</text>
</comment>
<protein>
    <submittedName>
        <fullName evidence="10">Lipopolysaccharide biosynthesis protein</fullName>
    </submittedName>
</protein>
<dbReference type="Pfam" id="PF02706">
    <property type="entry name" value="Wzz"/>
    <property type="match status" value="1"/>
</dbReference>
<keyword evidence="6 8" id="KW-0472">Membrane</keyword>
<dbReference type="Proteomes" id="UP000310636">
    <property type="component" value="Unassembled WGS sequence"/>
</dbReference>
<evidence type="ECO:0000256" key="8">
    <source>
        <dbReference type="SAM" id="Phobius"/>
    </source>
</evidence>
<feature type="region of interest" description="Disordered" evidence="7">
    <location>
        <begin position="228"/>
        <end position="252"/>
    </location>
</feature>
<proteinExistence type="inferred from homology"/>
<comment type="similarity">
    <text evidence="2">Belongs to the CpsC/CapA family.</text>
</comment>
<dbReference type="InterPro" id="IPR003856">
    <property type="entry name" value="LPS_length_determ_N"/>
</dbReference>
<evidence type="ECO:0000256" key="7">
    <source>
        <dbReference type="SAM" id="MobiDB-lite"/>
    </source>
</evidence>
<organism evidence="10 11">
    <name type="scientific">Cohnella fermenti</name>
    <dbReference type="NCBI Taxonomy" id="2565925"/>
    <lineage>
        <taxon>Bacteria</taxon>
        <taxon>Bacillati</taxon>
        <taxon>Bacillota</taxon>
        <taxon>Bacilli</taxon>
        <taxon>Bacillales</taxon>
        <taxon>Paenibacillaceae</taxon>
        <taxon>Cohnella</taxon>
    </lineage>
</organism>
<dbReference type="PANTHER" id="PTHR32309:SF31">
    <property type="entry name" value="CAPSULAR EXOPOLYSACCHARIDE FAMILY"/>
    <property type="match status" value="1"/>
</dbReference>
<reference evidence="10 11" key="1">
    <citation type="submission" date="2019-04" db="EMBL/GenBank/DDBJ databases">
        <title>Cohnella sp. nov. isolated from preserved vegetables.</title>
        <authorList>
            <person name="Lin S.-Y."/>
            <person name="Hung M.-H."/>
            <person name="Young C.-C."/>
        </authorList>
    </citation>
    <scope>NUCLEOTIDE SEQUENCE [LARGE SCALE GENOMIC DNA]</scope>
    <source>
        <strain evidence="10 11">CC-MHH1044</strain>
    </source>
</reference>
<dbReference type="AlphaFoldDB" id="A0A4S4BGR0"/>
<dbReference type="InterPro" id="IPR050445">
    <property type="entry name" value="Bact_polysacc_biosynth/exp"/>
</dbReference>
<gene>
    <name evidence="10" type="ORF">E6C55_28110</name>
</gene>
<name>A0A4S4BGR0_9BACL</name>
<evidence type="ECO:0000256" key="2">
    <source>
        <dbReference type="ARBA" id="ARBA00006683"/>
    </source>
</evidence>
<evidence type="ECO:0000259" key="9">
    <source>
        <dbReference type="Pfam" id="PF02706"/>
    </source>
</evidence>
<evidence type="ECO:0000256" key="5">
    <source>
        <dbReference type="ARBA" id="ARBA00022989"/>
    </source>
</evidence>
<keyword evidence="4 8" id="KW-0812">Transmembrane</keyword>
<dbReference type="PROSITE" id="PS51257">
    <property type="entry name" value="PROKAR_LIPOPROTEIN"/>
    <property type="match status" value="1"/>
</dbReference>
<feature type="transmembrane region" description="Helical" evidence="8">
    <location>
        <begin position="178"/>
        <end position="196"/>
    </location>
</feature>
<evidence type="ECO:0000313" key="10">
    <source>
        <dbReference type="EMBL" id="THF73655.1"/>
    </source>
</evidence>
<dbReference type="RefSeq" id="WP_136373161.1">
    <property type="nucleotide sequence ID" value="NZ_SSOB01000051.1"/>
</dbReference>
<evidence type="ECO:0000313" key="11">
    <source>
        <dbReference type="Proteomes" id="UP000310636"/>
    </source>
</evidence>
<comment type="subcellular location">
    <subcellularLocation>
        <location evidence="1">Cell membrane</location>
        <topology evidence="1">Multi-pass membrane protein</topology>
    </subcellularLocation>
</comment>
<evidence type="ECO:0000256" key="6">
    <source>
        <dbReference type="ARBA" id="ARBA00023136"/>
    </source>
</evidence>
<dbReference type="OrthoDB" id="2360475at2"/>